<keyword evidence="4" id="KW-0031">Aminopeptidase</keyword>
<feature type="chain" id="PRO_5005514842" evidence="1">
    <location>
        <begin position="28"/>
        <end position="635"/>
    </location>
</feature>
<dbReference type="GO" id="GO:0004177">
    <property type="term" value="F:aminopeptidase activity"/>
    <property type="evidence" value="ECO:0007669"/>
    <property type="project" value="UniProtKB-KW"/>
</dbReference>
<dbReference type="Gene3D" id="1.10.390.10">
    <property type="entry name" value="Neutral Protease Domain 2"/>
    <property type="match status" value="1"/>
</dbReference>
<dbReference type="Pfam" id="PF05299">
    <property type="entry name" value="Peptidase_M61"/>
    <property type="match status" value="1"/>
</dbReference>
<evidence type="ECO:0000259" key="3">
    <source>
        <dbReference type="Pfam" id="PF17899"/>
    </source>
</evidence>
<dbReference type="STRING" id="1475481.GCA_000953855_00505"/>
<feature type="signal peptide" evidence="1">
    <location>
        <begin position="1"/>
        <end position="27"/>
    </location>
</feature>
<sequence>MNASPHRVLLAAVLCAAACAGAPRARAAVPAPADTPYPGTLKLAVDASDVARRIFRVREEIPVQPGPLTLLYPQWIPGNHSPTGPLDKFAGLVVSADGKPLPWTRDPLDVYAFHVDVPQGVGTLAVEFQYLSPQDRSQGRVVMTPDMLNLQWNAVALYPAGHDARLITVAPSVTLPEGWQFGTALEVASRNGASTTFKPVPFATLIDSPMFAGRHFKRVDLDPGAQVPVHLDIVADAPEALAIKPDQLAIHRALVRQAYKLFGARHYDHYDFLLALSDNLSGIGLEHHRSSENGVGPGYFTDWAKSAPERDLLAHEYTHSWNGKFRRPADLATPNFNVPMQDSLLWVYEGQTQYWGYVLAARSGLWTAEQTRDALASVAATYADNRPGFDWRNVQDTTNDPIIAMRRPLPFRNYQMSEDYYSAGQLIWLAVDTELRELTRDKRSLDDFARAFFGVDDGVWTVKTYTFDDVVATLDALAPHDWAGFLRQRLDAHAPPLDGLARAGWKLVYTDKPSAMTQGYETERKVADFTYSLGIVVANKDGKLVDVRWDGPAFKAGVPSGATLVAVDGREYKAERLKDAITAAKTGQAPIELLIKSADSYRTVRVDYHDGLKYPHLERIPGAPDRLSAILAPRR</sequence>
<dbReference type="InterPro" id="IPR027268">
    <property type="entry name" value="Peptidase_M4/M1_CTD_sf"/>
</dbReference>
<dbReference type="SUPFAM" id="SSF55486">
    <property type="entry name" value="Metalloproteases ('zincins'), catalytic domain"/>
    <property type="match status" value="1"/>
</dbReference>
<dbReference type="PIRSF" id="PIRSF016493">
    <property type="entry name" value="Glycyl_aminpptds"/>
    <property type="match status" value="1"/>
</dbReference>
<dbReference type="Gene3D" id="2.30.42.10">
    <property type="match status" value="1"/>
</dbReference>
<feature type="domain" description="Peptidase M61 N-terminal" evidence="3">
    <location>
        <begin position="43"/>
        <end position="214"/>
    </location>
</feature>
<name>A0A0K8QK37_9GAMM</name>
<dbReference type="OrthoDB" id="9778516at2"/>
<organism evidence="4">
    <name type="scientific">Mizugakiibacter sediminis</name>
    <dbReference type="NCBI Taxonomy" id="1475481"/>
    <lineage>
        <taxon>Bacteria</taxon>
        <taxon>Pseudomonadati</taxon>
        <taxon>Pseudomonadota</taxon>
        <taxon>Gammaproteobacteria</taxon>
        <taxon>Lysobacterales</taxon>
        <taxon>Rhodanobacteraceae</taxon>
        <taxon>Mizugakiibacter</taxon>
    </lineage>
</organism>
<protein>
    <submittedName>
        <fullName evidence="4">Glycyl aminopeptidase</fullName>
    </submittedName>
</protein>
<proteinExistence type="predicted"/>
<dbReference type="InterPro" id="IPR007963">
    <property type="entry name" value="Peptidase_M61_catalytic"/>
</dbReference>
<accession>A0A0K8QK37</accession>
<dbReference type="InterPro" id="IPR040756">
    <property type="entry name" value="Peptidase_M61_N"/>
</dbReference>
<evidence type="ECO:0000259" key="2">
    <source>
        <dbReference type="Pfam" id="PF05299"/>
    </source>
</evidence>
<keyword evidence="4" id="KW-0378">Hydrolase</keyword>
<evidence type="ECO:0000256" key="1">
    <source>
        <dbReference type="SAM" id="SignalP"/>
    </source>
</evidence>
<dbReference type="RefSeq" id="WP_062534777.1">
    <property type="nucleotide sequence ID" value="NZ_DF970154.1"/>
</dbReference>
<dbReference type="Pfam" id="PF17899">
    <property type="entry name" value="Peptidase_M61_N"/>
    <property type="match status" value="1"/>
</dbReference>
<dbReference type="InterPro" id="IPR024191">
    <property type="entry name" value="Peptidase_M61"/>
</dbReference>
<dbReference type="AlphaFoldDB" id="A0A0K8QK37"/>
<dbReference type="SUPFAM" id="SSF50156">
    <property type="entry name" value="PDZ domain-like"/>
    <property type="match status" value="1"/>
</dbReference>
<evidence type="ECO:0000313" key="5">
    <source>
        <dbReference type="Proteomes" id="UP000253740"/>
    </source>
</evidence>
<dbReference type="EMBL" id="DF970154">
    <property type="protein sequence ID" value="GAP65208.1"/>
    <property type="molecule type" value="Genomic_DNA"/>
</dbReference>
<keyword evidence="5" id="KW-1185">Reference proteome</keyword>
<dbReference type="InterPro" id="IPR036034">
    <property type="entry name" value="PDZ_sf"/>
</dbReference>
<keyword evidence="4" id="KW-0645">Protease</keyword>
<reference evidence="4" key="1">
    <citation type="submission" date="2015-08" db="EMBL/GenBank/DDBJ databases">
        <title>Complete DNA Sequence of Pseudomonas syringae pv. actinidiae, the Causal Agent of Kiwifruit Canker Disease.</title>
        <authorList>
            <person name="Rikkerink E.H.A."/>
            <person name="Fineran P.C."/>
        </authorList>
    </citation>
    <scope>NUCLEOTIDE SEQUENCE</scope>
    <source>
        <strain evidence="4">SkMP5</strain>
    </source>
</reference>
<dbReference type="Proteomes" id="UP000253740">
    <property type="component" value="Unassembled WGS sequence"/>
</dbReference>
<gene>
    <name evidence="4" type="ORF">MBSD_n0497</name>
</gene>
<dbReference type="Gene3D" id="2.60.40.3650">
    <property type="match status" value="1"/>
</dbReference>
<feature type="domain" description="Peptidase M61 catalytic" evidence="2">
    <location>
        <begin position="310"/>
        <end position="427"/>
    </location>
</feature>
<keyword evidence="1" id="KW-0732">Signal</keyword>
<evidence type="ECO:0000313" key="4">
    <source>
        <dbReference type="EMBL" id="GAP65208.1"/>
    </source>
</evidence>